<comment type="caution">
    <text evidence="9">The sequence shown here is derived from an EMBL/GenBank/DDBJ whole genome shotgun (WGS) entry which is preliminary data.</text>
</comment>
<feature type="transmembrane region" description="Helical" evidence="8">
    <location>
        <begin position="239"/>
        <end position="265"/>
    </location>
</feature>
<feature type="transmembrane region" description="Helical" evidence="8">
    <location>
        <begin position="63"/>
        <end position="84"/>
    </location>
</feature>
<keyword evidence="7 8" id="KW-0472">Membrane</keyword>
<dbReference type="GO" id="GO:0055085">
    <property type="term" value="P:transmembrane transport"/>
    <property type="evidence" value="ECO:0007669"/>
    <property type="project" value="TreeGrafter"/>
</dbReference>
<evidence type="ECO:0000256" key="7">
    <source>
        <dbReference type="ARBA" id="ARBA00023136"/>
    </source>
</evidence>
<dbReference type="InterPro" id="IPR002549">
    <property type="entry name" value="AI-2E-like"/>
</dbReference>
<name>A0A2M9YA17_9LEPT</name>
<dbReference type="Pfam" id="PF01594">
    <property type="entry name" value="AI-2E_transport"/>
    <property type="match status" value="1"/>
</dbReference>
<evidence type="ECO:0000256" key="6">
    <source>
        <dbReference type="ARBA" id="ARBA00022989"/>
    </source>
</evidence>
<feature type="transmembrane region" description="Helical" evidence="8">
    <location>
        <begin position="286"/>
        <end position="303"/>
    </location>
</feature>
<keyword evidence="10" id="KW-1185">Reference proteome</keyword>
<feature type="transmembrane region" description="Helical" evidence="8">
    <location>
        <begin position="153"/>
        <end position="176"/>
    </location>
</feature>
<dbReference type="PANTHER" id="PTHR21716:SF53">
    <property type="entry name" value="PERMEASE PERM-RELATED"/>
    <property type="match status" value="1"/>
</dbReference>
<feature type="transmembrane region" description="Helical" evidence="8">
    <location>
        <begin position="18"/>
        <end position="51"/>
    </location>
</feature>
<dbReference type="PANTHER" id="PTHR21716">
    <property type="entry name" value="TRANSMEMBRANE PROTEIN"/>
    <property type="match status" value="1"/>
</dbReference>
<reference evidence="9 10" key="1">
    <citation type="submission" date="2017-07" db="EMBL/GenBank/DDBJ databases">
        <title>Leptospira spp. isolated from tropical soils.</title>
        <authorList>
            <person name="Thibeaux R."/>
            <person name="Iraola G."/>
            <person name="Ferres I."/>
            <person name="Bierque E."/>
            <person name="Girault D."/>
            <person name="Soupe-Gilbert M.-E."/>
            <person name="Picardeau M."/>
            <person name="Goarant C."/>
        </authorList>
    </citation>
    <scope>NUCLEOTIDE SEQUENCE [LARGE SCALE GENOMIC DNA]</scope>
    <source>
        <strain evidence="9 10">FH4-C-A2</strain>
    </source>
</reference>
<evidence type="ECO:0000256" key="1">
    <source>
        <dbReference type="ARBA" id="ARBA00004651"/>
    </source>
</evidence>
<keyword evidence="6 8" id="KW-1133">Transmembrane helix</keyword>
<organism evidence="9 10">
    <name type="scientific">Leptospira saintgironsiae</name>
    <dbReference type="NCBI Taxonomy" id="2023183"/>
    <lineage>
        <taxon>Bacteria</taxon>
        <taxon>Pseudomonadati</taxon>
        <taxon>Spirochaetota</taxon>
        <taxon>Spirochaetia</taxon>
        <taxon>Leptospirales</taxon>
        <taxon>Leptospiraceae</taxon>
        <taxon>Leptospira</taxon>
    </lineage>
</organism>
<evidence type="ECO:0000256" key="2">
    <source>
        <dbReference type="ARBA" id="ARBA00009773"/>
    </source>
</evidence>
<keyword evidence="3" id="KW-0813">Transport</keyword>
<keyword evidence="5 8" id="KW-0812">Transmembrane</keyword>
<dbReference type="GO" id="GO:0005886">
    <property type="term" value="C:plasma membrane"/>
    <property type="evidence" value="ECO:0007669"/>
    <property type="project" value="UniProtKB-SubCell"/>
</dbReference>
<evidence type="ECO:0000313" key="10">
    <source>
        <dbReference type="Proteomes" id="UP000231926"/>
    </source>
</evidence>
<keyword evidence="4" id="KW-1003">Cell membrane</keyword>
<accession>A0A2M9YA17</accession>
<evidence type="ECO:0000313" key="9">
    <source>
        <dbReference type="EMBL" id="PJZ48428.1"/>
    </source>
</evidence>
<evidence type="ECO:0000256" key="4">
    <source>
        <dbReference type="ARBA" id="ARBA00022475"/>
    </source>
</evidence>
<protein>
    <submittedName>
        <fullName evidence="9">AI-2E family transporter</fullName>
    </submittedName>
</protein>
<dbReference type="AlphaFoldDB" id="A0A2M9YA17"/>
<dbReference type="EMBL" id="NPDR01000006">
    <property type="protein sequence ID" value="PJZ48428.1"/>
    <property type="molecule type" value="Genomic_DNA"/>
</dbReference>
<dbReference type="OrthoDB" id="9793390at2"/>
<evidence type="ECO:0000256" key="8">
    <source>
        <dbReference type="SAM" id="Phobius"/>
    </source>
</evidence>
<evidence type="ECO:0000256" key="3">
    <source>
        <dbReference type="ARBA" id="ARBA00022448"/>
    </source>
</evidence>
<evidence type="ECO:0000256" key="5">
    <source>
        <dbReference type="ARBA" id="ARBA00022692"/>
    </source>
</evidence>
<comment type="similarity">
    <text evidence="2">Belongs to the autoinducer-2 exporter (AI-2E) (TC 2.A.86) family.</text>
</comment>
<dbReference type="RefSeq" id="WP_100711056.1">
    <property type="nucleotide sequence ID" value="NZ_NPDR01000006.1"/>
</dbReference>
<sequence>MPDHHNAKPLSTYVIRFIFFFLVGAAIVFFTIGLQLLVVPIALSLILFYIFNGTINYFETLGVPRIISVAILIFLLCLPIYLIATEVAPPIVSTLQPIMKNWKQDIDDAKFKYLVVGFQLRFNDYPASWEDTIRPDELVKQAAELIHAQVSGLVSVIPTLIGYLVVTPLFAFLFLLNGNGVYKNIVSLVPNRYFEMTLMVASKINEQITNYLRSLVIQSAIITVISMIGFYVIGLKFFYIFALFAGIANSIPYLGPIIGMVPPLFMTLTQGAGIFNPNGINDGMGMYELMVAILVVVLIAQAVDNFFVQPVIISDAVSLHPVIVVGAVTVGGSLLGIAGMLVAVPLAAILKVTIASLYRSMKDHKLL</sequence>
<feature type="transmembrane region" description="Helical" evidence="8">
    <location>
        <begin position="211"/>
        <end position="233"/>
    </location>
</feature>
<dbReference type="Proteomes" id="UP000231926">
    <property type="component" value="Unassembled WGS sequence"/>
</dbReference>
<feature type="transmembrane region" description="Helical" evidence="8">
    <location>
        <begin position="323"/>
        <end position="350"/>
    </location>
</feature>
<gene>
    <name evidence="9" type="ORF">CH362_14570</name>
</gene>
<proteinExistence type="inferred from homology"/>
<comment type="subcellular location">
    <subcellularLocation>
        <location evidence="1">Cell membrane</location>
        <topology evidence="1">Multi-pass membrane protein</topology>
    </subcellularLocation>
</comment>